<dbReference type="EMBL" id="JACCCU010000001">
    <property type="protein sequence ID" value="NYF89771.1"/>
    <property type="molecule type" value="Genomic_DNA"/>
</dbReference>
<comment type="caution">
    <text evidence="1">The sequence shown here is derived from an EMBL/GenBank/DDBJ whole genome shotgun (WGS) entry which is preliminary data.</text>
</comment>
<evidence type="ECO:0000313" key="2">
    <source>
        <dbReference type="Proteomes" id="UP000564385"/>
    </source>
</evidence>
<dbReference type="Proteomes" id="UP000564385">
    <property type="component" value="Unassembled WGS sequence"/>
</dbReference>
<protein>
    <recommendedName>
        <fullName evidence="3">Flagella basal body P-ring formation protein FlgA C-terminal domain-containing protein</fullName>
    </recommendedName>
</protein>
<name>A0A852VEV5_9BACT</name>
<reference evidence="1 2" key="1">
    <citation type="submission" date="2020-07" db="EMBL/GenBank/DDBJ databases">
        <title>Genomic Encyclopedia of Type Strains, Phase IV (KMG-V): Genome sequencing to study the core and pangenomes of soil and plant-associated prokaryotes.</title>
        <authorList>
            <person name="Whitman W."/>
        </authorList>
    </citation>
    <scope>NUCLEOTIDE SEQUENCE [LARGE SCALE GENOMIC DNA]</scope>
    <source>
        <strain evidence="1 2">M8UP22</strain>
    </source>
</reference>
<accession>A0A852VEV5</accession>
<evidence type="ECO:0008006" key="3">
    <source>
        <dbReference type="Google" id="ProtNLM"/>
    </source>
</evidence>
<proteinExistence type="predicted"/>
<dbReference type="AlphaFoldDB" id="A0A852VEV5"/>
<evidence type="ECO:0000313" key="1">
    <source>
        <dbReference type="EMBL" id="NYF89771.1"/>
    </source>
</evidence>
<gene>
    <name evidence="1" type="ORF">HDF08_001838</name>
</gene>
<organism evidence="1 2">
    <name type="scientific">Tunturiibacter lichenicola</name>
    <dbReference type="NCBI Taxonomy" id="2051959"/>
    <lineage>
        <taxon>Bacteria</taxon>
        <taxon>Pseudomonadati</taxon>
        <taxon>Acidobacteriota</taxon>
        <taxon>Terriglobia</taxon>
        <taxon>Terriglobales</taxon>
        <taxon>Acidobacteriaceae</taxon>
        <taxon>Tunturiibacter</taxon>
    </lineage>
</organism>
<sequence length="179" mass="19590">MISIFSEFKTAGKSLFFLLHGISVANTVPAICYETPSVAIAAGTTSFSFPILESGGYRIARTQSDLILGQTWAMVIHCDHPDWPALAFPLQNLILSAQFRGHENAKNTLGSVVIHAGDVVRVCRQDLFSRLEVTGISEENGRLGEVIKVRLLRENTDDQSVSEQYSGIVRGPSNVEMKP</sequence>